<reference evidence="16" key="1">
    <citation type="submission" date="2020-06" db="EMBL/GenBank/DDBJ databases">
        <authorList>
            <person name="Ji K."/>
            <person name="Li J."/>
        </authorList>
    </citation>
    <scope>NUCLEOTIDE SEQUENCE</scope>
    <source>
        <strain evidence="16">JKM2019</strain>
        <tissue evidence="16">Whole body</tissue>
    </source>
</reference>
<accession>A0A9D4P398</accession>
<dbReference type="GO" id="GO:0008237">
    <property type="term" value="F:metallopeptidase activity"/>
    <property type="evidence" value="ECO:0007669"/>
    <property type="project" value="UniProtKB-KW"/>
</dbReference>
<keyword evidence="2" id="KW-0732">Signal</keyword>
<dbReference type="PANTHER" id="PTHR10514:SF27">
    <property type="entry name" value="ANGIOTENSIN-CONVERTING ENZYME"/>
    <property type="match status" value="1"/>
</dbReference>
<feature type="binding site" evidence="9">
    <location>
        <position position="366"/>
    </location>
    <ligand>
        <name>Zn(2+)</name>
        <dbReference type="ChEBI" id="CHEBI:29105"/>
        <label>1</label>
        <note>catalytic</note>
    </ligand>
</feature>
<keyword evidence="14" id="KW-0121">Carboxypeptidase</keyword>
<evidence type="ECO:0000313" key="16">
    <source>
        <dbReference type="EMBL" id="KAH7643589.1"/>
    </source>
</evidence>
<keyword evidence="15" id="KW-0472">Membrane</keyword>
<dbReference type="CDD" id="cd06461">
    <property type="entry name" value="M2_ACE"/>
    <property type="match status" value="1"/>
</dbReference>
<feature type="binding site" evidence="12">
    <location>
        <position position="394"/>
    </location>
    <ligand>
        <name>Zn(2+)</name>
        <dbReference type="ChEBI" id="CHEBI:29105"/>
        <label>2</label>
        <note>catalytic</note>
    </ligand>
</feature>
<evidence type="ECO:0000256" key="7">
    <source>
        <dbReference type="PIRSR" id="PIRSR601548-11"/>
    </source>
</evidence>
<evidence type="ECO:0000256" key="9">
    <source>
        <dbReference type="PIRSR" id="PIRSR601548-3"/>
    </source>
</evidence>
<protein>
    <recommendedName>
        <fullName evidence="14">Angiotensin-converting enzyme</fullName>
        <ecNumber evidence="14">3.4.-.-</ecNumber>
    </recommendedName>
</protein>
<organism evidence="16">
    <name type="scientific">Dermatophagoides farinae</name>
    <name type="common">American house dust mite</name>
    <dbReference type="NCBI Taxonomy" id="6954"/>
    <lineage>
        <taxon>Eukaryota</taxon>
        <taxon>Metazoa</taxon>
        <taxon>Ecdysozoa</taxon>
        <taxon>Arthropoda</taxon>
        <taxon>Chelicerata</taxon>
        <taxon>Arachnida</taxon>
        <taxon>Acari</taxon>
        <taxon>Acariformes</taxon>
        <taxon>Sarcoptiformes</taxon>
        <taxon>Astigmata</taxon>
        <taxon>Psoroptidia</taxon>
        <taxon>Analgoidea</taxon>
        <taxon>Pyroglyphidae</taxon>
        <taxon>Dermatophagoidinae</taxon>
        <taxon>Dermatophagoides</taxon>
    </lineage>
</organism>
<keyword evidence="4 6" id="KW-0325">Glycoprotein</keyword>
<feature type="glycosylation site" description="N-linked (GlcNAc...) asparagine" evidence="11">
    <location>
        <position position="88"/>
    </location>
</feature>
<feature type="active site" description="Proton donor 2" evidence="7">
    <location>
        <position position="506"/>
    </location>
</feature>
<dbReference type="GO" id="GO:0046872">
    <property type="term" value="F:metal ion binding"/>
    <property type="evidence" value="ECO:0007669"/>
    <property type="project" value="UniProtKB-KW"/>
</dbReference>
<evidence type="ECO:0000256" key="1">
    <source>
        <dbReference type="ARBA" id="ARBA00008139"/>
    </source>
</evidence>
<dbReference type="EMBL" id="SDOV01000002">
    <property type="protein sequence ID" value="KAH7643589.1"/>
    <property type="molecule type" value="Genomic_DNA"/>
</dbReference>
<evidence type="ECO:0000256" key="2">
    <source>
        <dbReference type="ARBA" id="ARBA00022729"/>
    </source>
</evidence>
<keyword evidence="14" id="KW-0482">Metalloprotease</keyword>
<dbReference type="InterPro" id="IPR001548">
    <property type="entry name" value="Peptidase_M2"/>
</dbReference>
<sequence length="654" mass="77349">MIIIPHNRSTTTIQILKSEVNYDEILLEENEKIRNERQTIVNAHWNLETNITDYNEEYLTKVNKEYDNFRKRQYNTIKQYLTDEHKRNMTESQRRQFERLGFLGFSVLGENEGIEFKNIQIQMEKIYSVATIEMDAGRNLSLEPDLNKIYATSTNESLLKDIWIKWRDQTGKEIRKHFINYIRLGNKAAKELGYKNIVDIWMFDWENGDDIKQQVEQIVNDLMKLYEKIHAYVRYHLAKNYNVSMPIDGTIPAHLLGNLWGQTWGNLLTIFPSMQLKPDLPSLDKEINEKLKNWTVKQMFEMSEKFFISLGMKNMTKIFWEESIIEKRNDVEMVCHASAWDMFVMHDFRIKQCTEKTLEDLVTVHHEMGHIQYFMNYEERPTVYREGANPGFHEAIGDLMALSVITPEHLTKVGLLDKSRIEKNLEDLNLNYLLRVALDKIAFLPFAFVMDKWRWDIFDDDDDQDNDDKRIDHMNRHWWELRLKYQGISPPVKRSEIDFDPGSKYHIPAGVEYVRYFVSHILQFQFYKHLCQNVTEKNKLYQCDFYENKEAGQQLITMLQKGSSDRWQNVLKDFIGTSKMSSDALYEYFAPLNQTLTDFIVKNQIKVGWDAKVDDYFIDGPDSSSASKTQIVTTMQIFIITTTATTLLSIFFII</sequence>
<dbReference type="PRINTS" id="PR00791">
    <property type="entry name" value="PEPDIPTASEA"/>
</dbReference>
<feature type="binding site" evidence="8">
    <location>
        <position position="515"/>
    </location>
    <ligand>
        <name>chloride</name>
        <dbReference type="ChEBI" id="CHEBI:17996"/>
        <label>1</label>
    </ligand>
</feature>
<feature type="glycosylation site" description="N-linked (GlcNAc...) asparagine" evidence="6">
    <location>
        <position position="50"/>
    </location>
</feature>
<dbReference type="Proteomes" id="UP000828236">
    <property type="component" value="Unassembled WGS sequence"/>
</dbReference>
<keyword evidence="14" id="KW-0378">Hydrolase</keyword>
<evidence type="ECO:0000256" key="13">
    <source>
        <dbReference type="PROSITE-ProRule" id="PRU01355"/>
    </source>
</evidence>
<evidence type="ECO:0000256" key="14">
    <source>
        <dbReference type="RuleBase" id="RU361144"/>
    </source>
</evidence>
<keyword evidence="9 14" id="KW-0479">Metal-binding</keyword>
<keyword evidence="3 10" id="KW-1015">Disulfide bond</keyword>
<comment type="similarity">
    <text evidence="1 13 14">Belongs to the peptidase M2 family.</text>
</comment>
<dbReference type="SUPFAM" id="SSF55486">
    <property type="entry name" value="Metalloproteases ('zincins'), catalytic domain"/>
    <property type="match status" value="1"/>
</dbReference>
<dbReference type="EC" id="3.4.-.-" evidence="14"/>
<dbReference type="Pfam" id="PF01401">
    <property type="entry name" value="Peptidase_M2"/>
    <property type="match status" value="1"/>
</dbReference>
<feature type="binding site" evidence="12">
    <location>
        <position position="370"/>
    </location>
    <ligand>
        <name>Zn(2+)</name>
        <dbReference type="ChEBI" id="CHEBI:29105"/>
        <label>2</label>
        <note>catalytic</note>
    </ligand>
</feature>
<evidence type="ECO:0000256" key="3">
    <source>
        <dbReference type="ARBA" id="ARBA00023157"/>
    </source>
</evidence>
<evidence type="ECO:0000256" key="5">
    <source>
        <dbReference type="PIRSR" id="PIRSR601548-1"/>
    </source>
</evidence>
<reference evidence="16" key="2">
    <citation type="journal article" date="2021" name="World Allergy Organ. J.">
        <title>Chromosome-level assembly of Dermatophagoides farinae genome and transcriptome reveals two novel allergens Der f 37 and Der f 39.</title>
        <authorList>
            <person name="Chen J."/>
            <person name="Cai Z."/>
            <person name="Fan D."/>
            <person name="Hu J."/>
            <person name="Hou Y."/>
            <person name="He Y."/>
            <person name="Zhang Z."/>
            <person name="Zhao Z."/>
            <person name="Gao P."/>
            <person name="Hu W."/>
            <person name="Sun J."/>
            <person name="Li J."/>
            <person name="Ji K."/>
        </authorList>
    </citation>
    <scope>NUCLEOTIDE SEQUENCE</scope>
    <source>
        <strain evidence="16">JKM2019</strain>
    </source>
</reference>
<feature type="disulfide bond" evidence="10 13">
    <location>
        <begin position="335"/>
        <end position="353"/>
    </location>
</feature>
<feature type="disulfide bond" evidence="10">
    <location>
        <begin position="531"/>
        <end position="543"/>
    </location>
</feature>
<evidence type="ECO:0000256" key="6">
    <source>
        <dbReference type="PIRSR" id="PIRSR601548-10"/>
    </source>
</evidence>
<evidence type="ECO:0000256" key="4">
    <source>
        <dbReference type="ARBA" id="ARBA00023180"/>
    </source>
</evidence>
<feature type="active site" description="Proton donor 1" evidence="5">
    <location>
        <position position="506"/>
    </location>
</feature>
<comment type="caution">
    <text evidence="16">The sequence shown here is derived from an EMBL/GenBank/DDBJ whole genome shotgun (WGS) entry which is preliminary data.</text>
</comment>
<feature type="glycosylation site" description="N-linked (GlcNAc...) (complex) asparagine" evidence="6">
    <location>
        <position position="88"/>
    </location>
</feature>
<evidence type="ECO:0000256" key="15">
    <source>
        <dbReference type="SAM" id="Phobius"/>
    </source>
</evidence>
<evidence type="ECO:0000256" key="11">
    <source>
        <dbReference type="PIRSR" id="PIRSR601548-5"/>
    </source>
</evidence>
<dbReference type="GO" id="GO:0005886">
    <property type="term" value="C:plasma membrane"/>
    <property type="evidence" value="ECO:0007669"/>
    <property type="project" value="TreeGrafter"/>
</dbReference>
<feature type="binding site" evidence="9">
    <location>
        <position position="370"/>
    </location>
    <ligand>
        <name>Zn(2+)</name>
        <dbReference type="ChEBI" id="CHEBI:29105"/>
        <label>1</label>
        <note>catalytic</note>
    </ligand>
</feature>
<feature type="active site" description="Proton acceptor 2" evidence="7">
    <location>
        <position position="367"/>
    </location>
</feature>
<keyword evidence="14" id="KW-0645">Protease</keyword>
<dbReference type="GO" id="GO:0008241">
    <property type="term" value="F:peptidyl-dipeptidase activity"/>
    <property type="evidence" value="ECO:0007669"/>
    <property type="project" value="InterPro"/>
</dbReference>
<comment type="caution">
    <text evidence="13">Lacks conserved residue(s) required for the propagation of feature annotation.</text>
</comment>
<dbReference type="AlphaFoldDB" id="A0A9D4P398"/>
<evidence type="ECO:0000256" key="8">
    <source>
        <dbReference type="PIRSR" id="PIRSR601548-2"/>
    </source>
</evidence>
<feature type="binding site" evidence="12">
    <location>
        <position position="366"/>
    </location>
    <ligand>
        <name>Zn(2+)</name>
        <dbReference type="ChEBI" id="CHEBI:29105"/>
        <label>2</label>
        <note>catalytic</note>
    </ligand>
</feature>
<feature type="transmembrane region" description="Helical" evidence="15">
    <location>
        <begin position="631"/>
        <end position="653"/>
    </location>
</feature>
<dbReference type="PANTHER" id="PTHR10514">
    <property type="entry name" value="ANGIOTENSIN-CONVERTING ENZYME"/>
    <property type="match status" value="1"/>
</dbReference>
<dbReference type="GO" id="GO:0006508">
    <property type="term" value="P:proteolysis"/>
    <property type="evidence" value="ECO:0007669"/>
    <property type="project" value="UniProtKB-KW"/>
</dbReference>
<evidence type="ECO:0000256" key="12">
    <source>
        <dbReference type="PIRSR" id="PIRSR601548-8"/>
    </source>
</evidence>
<feature type="glycosylation site" description="N-linked (GlcNAc...) (complex) asparagine" evidence="6">
    <location>
        <position position="68"/>
    </location>
</feature>
<proteinExistence type="inferred from homology"/>
<dbReference type="GO" id="GO:0004180">
    <property type="term" value="F:carboxypeptidase activity"/>
    <property type="evidence" value="ECO:0007669"/>
    <property type="project" value="UniProtKB-KW"/>
</dbReference>
<evidence type="ECO:0000256" key="10">
    <source>
        <dbReference type="PIRSR" id="PIRSR601548-4"/>
    </source>
</evidence>
<keyword evidence="15" id="KW-1133">Transmembrane helix</keyword>
<feature type="active site" description="Proton acceptor 1" evidence="5">
    <location>
        <position position="367"/>
    </location>
</feature>
<gene>
    <name evidence="16" type="ORF">HUG17_5951</name>
</gene>
<name>A0A9D4P398_DERFA</name>
<keyword evidence="15" id="KW-0812">Transmembrane</keyword>
<feature type="binding site" evidence="9">
    <location>
        <position position="394"/>
    </location>
    <ligand>
        <name>Zn(2+)</name>
        <dbReference type="ChEBI" id="CHEBI:29105"/>
        <label>1</label>
        <note>catalytic</note>
    </ligand>
</feature>
<dbReference type="PROSITE" id="PS52011">
    <property type="entry name" value="PEPTIDASE_M2"/>
    <property type="match status" value="1"/>
</dbReference>
<comment type="cofactor">
    <cofactor evidence="14">
        <name>Zn(2+)</name>
        <dbReference type="ChEBI" id="CHEBI:29105"/>
    </cofactor>
    <text evidence="14">Binds 1 zinc ion per subunit.</text>
</comment>
<keyword evidence="9 14" id="KW-0862">Zinc</keyword>